<evidence type="ECO:0000313" key="2">
    <source>
        <dbReference type="Proteomes" id="UP000004259"/>
    </source>
</evidence>
<dbReference type="OrthoDB" id="2738at2"/>
<dbReference type="InterPro" id="IPR010982">
    <property type="entry name" value="Lambda_DNA-bd_dom_sf"/>
</dbReference>
<dbReference type="STRING" id="246199.CUS_7107"/>
<dbReference type="eggNOG" id="COG2197">
    <property type="taxonomic scope" value="Bacteria"/>
</dbReference>
<dbReference type="Gene3D" id="1.10.260.40">
    <property type="entry name" value="lambda repressor-like DNA-binding domains"/>
    <property type="match status" value="1"/>
</dbReference>
<gene>
    <name evidence="1" type="ORF">CUS_7107</name>
</gene>
<dbReference type="RefSeq" id="WP_002850609.1">
    <property type="nucleotide sequence ID" value="NZ_ADKM02000091.1"/>
</dbReference>
<accession>E9SDU1</accession>
<dbReference type="SUPFAM" id="SSF47413">
    <property type="entry name" value="lambda repressor-like DNA-binding domains"/>
    <property type="match status" value="1"/>
</dbReference>
<comment type="caution">
    <text evidence="1">The sequence shown here is derived from an EMBL/GenBank/DDBJ whole genome shotgun (WGS) entry which is preliminary data.</text>
</comment>
<keyword evidence="2" id="KW-1185">Reference proteome</keyword>
<dbReference type="GO" id="GO:0003677">
    <property type="term" value="F:DNA binding"/>
    <property type="evidence" value="ECO:0007669"/>
    <property type="project" value="InterPro"/>
</dbReference>
<dbReference type="Proteomes" id="UP000004259">
    <property type="component" value="Unassembled WGS sequence"/>
</dbReference>
<evidence type="ECO:0000313" key="1">
    <source>
        <dbReference type="EMBL" id="EGC02632.1"/>
    </source>
</evidence>
<organism evidence="1 2">
    <name type="scientific">Ruminococcus albus 8</name>
    <dbReference type="NCBI Taxonomy" id="246199"/>
    <lineage>
        <taxon>Bacteria</taxon>
        <taxon>Bacillati</taxon>
        <taxon>Bacillota</taxon>
        <taxon>Clostridia</taxon>
        <taxon>Eubacteriales</taxon>
        <taxon>Oscillospiraceae</taxon>
        <taxon>Ruminococcus</taxon>
    </lineage>
</organism>
<proteinExistence type="predicted"/>
<dbReference type="EMBL" id="ADKM02000091">
    <property type="protein sequence ID" value="EGC02632.1"/>
    <property type="molecule type" value="Genomic_DNA"/>
</dbReference>
<dbReference type="AlphaFoldDB" id="E9SDU1"/>
<reference evidence="1 2" key="1">
    <citation type="submission" date="2011-02" db="EMBL/GenBank/DDBJ databases">
        <authorList>
            <person name="Nelson K.E."/>
            <person name="Sutton G."/>
            <person name="Torralba M."/>
            <person name="Durkin S."/>
            <person name="Harkins D."/>
            <person name="Montgomery R."/>
            <person name="Ziemer C."/>
            <person name="Klaassens E."/>
            <person name="Ocuiv P."/>
            <person name="Morrison M."/>
        </authorList>
    </citation>
    <scope>NUCLEOTIDE SEQUENCE [LARGE SCALE GENOMIC DNA]</scope>
    <source>
        <strain evidence="1 2">8</strain>
    </source>
</reference>
<sequence>MLSEKITYLLKNLDVENSIIAGYAGCSPANFCRLKSGSRNYSENSTTVRKFADGVYSYCRDNGKTDELCRILGIQQEEEHPLNEMLLNWLFEENSLPEDSIETDSAKQFGKKLAALMKLARLSNSNLSKMLGIDASYVSRMRSGLRIPRKSTGLMMRLSAVLAEQIASRNKLRDLSDIMGTPLRSGNVAESIFVWLYARGMPANVQAVRVFIEQMKNMPTTDVSLIPLPVIPEIPNEDYYTGDKGLQQAVVRFLSSVINNHSSELRLYSDNGINWMTGDFKALWSGLMAACLRNGTRIKIIHNVDRSVSEMIQAIISWLPLYMTGLVEPYYSTRPAGERFTCTIFLDPENACVGSFGVRDMADDEEYSYITSPQKLEKTCRYFDALLARCRPLVTIDTVSEPQADAEVYSIGNVQLVISENSVTVNKLDAPQKAFTFTYAPMCRAFRSFADSIEDNT</sequence>
<dbReference type="CDD" id="cd00093">
    <property type="entry name" value="HTH_XRE"/>
    <property type="match status" value="1"/>
</dbReference>
<protein>
    <submittedName>
        <fullName evidence="1">Uncharacterized protein</fullName>
    </submittedName>
</protein>
<name>E9SDU1_RUMAL</name>
<dbReference type="InterPro" id="IPR001387">
    <property type="entry name" value="Cro/C1-type_HTH"/>
</dbReference>